<dbReference type="EMBL" id="FNCY01000007">
    <property type="protein sequence ID" value="SDH67537.1"/>
    <property type="molecule type" value="Genomic_DNA"/>
</dbReference>
<proteinExistence type="inferred from homology"/>
<dbReference type="Pfam" id="PF22461">
    <property type="entry name" value="SLBB_2"/>
    <property type="match status" value="1"/>
</dbReference>
<keyword evidence="5" id="KW-0762">Sugar transport</keyword>
<name>A0A1G8ECF4_9RHOO</name>
<evidence type="ECO:0000256" key="6">
    <source>
        <dbReference type="ARBA" id="ARBA00022692"/>
    </source>
</evidence>
<evidence type="ECO:0000256" key="8">
    <source>
        <dbReference type="ARBA" id="ARBA00023047"/>
    </source>
</evidence>
<evidence type="ECO:0000259" key="19">
    <source>
        <dbReference type="Pfam" id="PF22461"/>
    </source>
</evidence>
<keyword evidence="8" id="KW-0625">Polysaccharide transport</keyword>
<comment type="subcellular location">
    <subcellularLocation>
        <location evidence="1">Cell outer membrane</location>
        <topology evidence="1">Multi-pass membrane protein</topology>
    </subcellularLocation>
</comment>
<keyword evidence="13" id="KW-0998">Cell outer membrane</keyword>
<dbReference type="Pfam" id="PF02563">
    <property type="entry name" value="Poly_export"/>
    <property type="match status" value="1"/>
</dbReference>
<feature type="domain" description="Capsule biosynthesis GfcC-like C-terminal" evidence="17">
    <location>
        <begin position="826"/>
        <end position="900"/>
    </location>
</feature>
<keyword evidence="3" id="KW-0813">Transport</keyword>
<evidence type="ECO:0000256" key="2">
    <source>
        <dbReference type="ARBA" id="ARBA00009450"/>
    </source>
</evidence>
<feature type="signal peptide" evidence="15">
    <location>
        <begin position="1"/>
        <end position="24"/>
    </location>
</feature>
<evidence type="ECO:0000259" key="18">
    <source>
        <dbReference type="Pfam" id="PF10531"/>
    </source>
</evidence>
<dbReference type="InterPro" id="IPR054765">
    <property type="entry name" value="SLBB_dom"/>
</dbReference>
<dbReference type="InterPro" id="IPR049712">
    <property type="entry name" value="Poly_export"/>
</dbReference>
<evidence type="ECO:0000256" key="12">
    <source>
        <dbReference type="ARBA" id="ARBA00023139"/>
    </source>
</evidence>
<evidence type="ECO:0000256" key="11">
    <source>
        <dbReference type="ARBA" id="ARBA00023136"/>
    </source>
</evidence>
<organism evidence="20 22">
    <name type="scientific">Propionivibrio dicarboxylicus</name>
    <dbReference type="NCBI Taxonomy" id="83767"/>
    <lineage>
        <taxon>Bacteria</taxon>
        <taxon>Pseudomonadati</taxon>
        <taxon>Pseudomonadota</taxon>
        <taxon>Betaproteobacteria</taxon>
        <taxon>Rhodocyclales</taxon>
        <taxon>Rhodocyclaceae</taxon>
        <taxon>Propionivibrio</taxon>
    </lineage>
</organism>
<evidence type="ECO:0000259" key="16">
    <source>
        <dbReference type="Pfam" id="PF02563"/>
    </source>
</evidence>
<evidence type="ECO:0000256" key="13">
    <source>
        <dbReference type="ARBA" id="ARBA00023237"/>
    </source>
</evidence>
<feature type="chain" id="PRO_5011894709" evidence="15">
    <location>
        <begin position="25"/>
        <end position="923"/>
    </location>
</feature>
<evidence type="ECO:0000259" key="17">
    <source>
        <dbReference type="Pfam" id="PF06251"/>
    </source>
</evidence>
<keyword evidence="6" id="KW-0812">Transmembrane</keyword>
<dbReference type="GO" id="GO:0015159">
    <property type="term" value="F:polysaccharide transmembrane transporter activity"/>
    <property type="evidence" value="ECO:0007669"/>
    <property type="project" value="InterPro"/>
</dbReference>
<keyword evidence="14" id="KW-0449">Lipoprotein</keyword>
<comment type="similarity">
    <text evidence="2">Belongs to the BexD/CtrA/VexA family.</text>
</comment>
<dbReference type="EMBL" id="FNCY01000033">
    <property type="protein sequence ID" value="SDI82455.1"/>
    <property type="molecule type" value="Genomic_DNA"/>
</dbReference>
<evidence type="ECO:0000256" key="10">
    <source>
        <dbReference type="ARBA" id="ARBA00023114"/>
    </source>
</evidence>
<accession>A0A1G8ECF4</accession>
<keyword evidence="22" id="KW-1185">Reference proteome</keyword>
<feature type="domain" description="Soluble ligand binding" evidence="18">
    <location>
        <begin position="677"/>
        <end position="721"/>
    </location>
</feature>
<evidence type="ECO:0000256" key="1">
    <source>
        <dbReference type="ARBA" id="ARBA00004571"/>
    </source>
</evidence>
<evidence type="ECO:0000313" key="21">
    <source>
        <dbReference type="EMBL" id="SDI82455.1"/>
    </source>
</evidence>
<dbReference type="Gene3D" id="3.10.560.10">
    <property type="entry name" value="Outer membrane lipoprotein wza domain like"/>
    <property type="match status" value="5"/>
</dbReference>
<dbReference type="PANTHER" id="PTHR33619:SF3">
    <property type="entry name" value="POLYSACCHARIDE EXPORT PROTEIN GFCE-RELATED"/>
    <property type="match status" value="1"/>
</dbReference>
<feature type="domain" description="Soluble ligand binding" evidence="18">
    <location>
        <begin position="588"/>
        <end position="635"/>
    </location>
</feature>
<keyword evidence="7 15" id="KW-0732">Signal</keyword>
<dbReference type="Pfam" id="PF06251">
    <property type="entry name" value="Caps_syn_GfcC_C"/>
    <property type="match status" value="1"/>
</dbReference>
<keyword evidence="12" id="KW-0564">Palmitate</keyword>
<keyword evidence="11" id="KW-0472">Membrane</keyword>
<evidence type="ECO:0000313" key="22">
    <source>
        <dbReference type="Proteomes" id="UP000198607"/>
    </source>
</evidence>
<gene>
    <name evidence="20" type="ORF">SAMN05660652_02098</name>
    <name evidence="21" type="ORF">SAMN05660652_04094</name>
</gene>
<feature type="domain" description="Soluble ligand binding" evidence="18">
    <location>
        <begin position="273"/>
        <end position="323"/>
    </location>
</feature>
<evidence type="ECO:0000256" key="5">
    <source>
        <dbReference type="ARBA" id="ARBA00022597"/>
    </source>
</evidence>
<keyword evidence="4" id="KW-1134">Transmembrane beta strand</keyword>
<feature type="domain" description="SLBB" evidence="19">
    <location>
        <begin position="190"/>
        <end position="266"/>
    </location>
</feature>
<evidence type="ECO:0000256" key="14">
    <source>
        <dbReference type="ARBA" id="ARBA00023288"/>
    </source>
</evidence>
<dbReference type="Pfam" id="PF10531">
    <property type="entry name" value="SLBB"/>
    <property type="match status" value="3"/>
</dbReference>
<dbReference type="STRING" id="83767.SAMN05660652_02098"/>
<feature type="domain" description="Polysaccharide export protein N-terminal" evidence="16">
    <location>
        <begin position="108"/>
        <end position="181"/>
    </location>
</feature>
<dbReference type="InterPro" id="IPR019554">
    <property type="entry name" value="Soluble_ligand-bd"/>
</dbReference>
<evidence type="ECO:0000256" key="9">
    <source>
        <dbReference type="ARBA" id="ARBA00023065"/>
    </source>
</evidence>
<sequence>MSIHKRWFAALLTCVLLASPLVLAQALDPLGAADLKALQADQLEKFNTATVPLSGAGARNRQVNPVSAPVKASVSAPIVGFSAGGLRPFGEQFLSGGVIPFAAAGDMPVPNDYVVGIGDTIELRLFGKENRTYLLPVERTGTVTLQGIGPVPVAGMTYEMVAKTLLDQISTHKIGVEATVNMGSLRSIQIFLMGEVNNPAAYATDALTTVVNALLVGGGIKPSGSMRKIEVRRNGAVVTRIDLYEALLQGGTKNTIRLRSGDTIFVPTVGRRVGIGGDVLRPAIYELAGEKTAEDLIALAGGLSPTAFPARSKLDRIGQDGKRQVHDMALATPTQRKLELLDGDILTVPSVVARWDKSVTLAGSVERAGDYEWTQGMKLSALIPSFEVLERDAYRPLAIIERIDPASGAKRLLSVNLLDIVRGKTAEVLEPGDRVTVLSLADVDFLSSANVQFVLVGRLPPEEGDANNPVVLEDREANKVLEGQANARRLVQGDLLNTANRFSDPAKLQDANAGVDAARSINGPKTAQVRCGGLVEVSDIIRREGTERFRAAILSSGQDAQAKRLVRSASCPAVFQTPGLLTFVLENVITVRGEVKQPGVLPIPEGLALDVALSARGGLTREADPSGVEVSRQVAVAAGSASFNRTMVKLGALAQTALEPGNLVLVRKRFSEMDTGIVRLSGEFTHPGSFEIRRGERLSEVIARAGGITSQAYPQGAVFLRQSVKEEKRQYYQKAAYDLQNSILMGMTRMRTASTTATADAGAGTVMMSLVNQMRTMEPVGRMVVEADPTVLQVRKELDVLLEPGDEIHVPRRPSSILVMGEVLNPGSVQFVSGKKAADYIASVGGLSQLADENRIFAILPNGNAEPLKISSWNFRPTLLPPGSTIYVSREALPTTATDLMLLSLQVAKDLALSAAALSVISK</sequence>
<evidence type="ECO:0000256" key="7">
    <source>
        <dbReference type="ARBA" id="ARBA00022729"/>
    </source>
</evidence>
<evidence type="ECO:0000313" key="20">
    <source>
        <dbReference type="EMBL" id="SDH67537.1"/>
    </source>
</evidence>
<dbReference type="InterPro" id="IPR003715">
    <property type="entry name" value="Poly_export_N"/>
</dbReference>
<reference evidence="20 22" key="1">
    <citation type="submission" date="2016-10" db="EMBL/GenBank/DDBJ databases">
        <authorList>
            <person name="de Groot N.N."/>
        </authorList>
    </citation>
    <scope>NUCLEOTIDE SEQUENCE [LARGE SCALE GENOMIC DNA]</scope>
    <source>
        <strain evidence="20 22">DSM 5885</strain>
    </source>
</reference>
<dbReference type="PANTHER" id="PTHR33619">
    <property type="entry name" value="POLYSACCHARIDE EXPORT PROTEIN GFCE-RELATED"/>
    <property type="match status" value="1"/>
</dbReference>
<evidence type="ECO:0000256" key="4">
    <source>
        <dbReference type="ARBA" id="ARBA00022452"/>
    </source>
</evidence>
<keyword evidence="9" id="KW-0406">Ion transport</keyword>
<dbReference type="Proteomes" id="UP000198607">
    <property type="component" value="Unassembled WGS sequence"/>
</dbReference>
<protein>
    <submittedName>
        <fullName evidence="20">Protein involved in polysaccharide export, contains SLBB domain of the beta-grasp fold</fullName>
    </submittedName>
</protein>
<evidence type="ECO:0000256" key="3">
    <source>
        <dbReference type="ARBA" id="ARBA00022448"/>
    </source>
</evidence>
<dbReference type="AlphaFoldDB" id="A0A1G8ECF4"/>
<evidence type="ECO:0000256" key="15">
    <source>
        <dbReference type="SAM" id="SignalP"/>
    </source>
</evidence>
<dbReference type="InterPro" id="IPR010425">
    <property type="entry name" value="Caps_synth_GfcC-like_C"/>
</dbReference>
<keyword evidence="10" id="KW-0626">Porin</keyword>